<dbReference type="RefSeq" id="WP_344918031.1">
    <property type="nucleotide sequence ID" value="NZ_BAABAQ010000003.1"/>
</dbReference>
<evidence type="ECO:0000313" key="3">
    <source>
        <dbReference type="Proteomes" id="UP001501251"/>
    </source>
</evidence>
<name>A0ABP8AS75_9ACTN</name>
<dbReference type="PANTHER" id="PTHR41775">
    <property type="entry name" value="SECRETED PROTEIN-RELATED"/>
    <property type="match status" value="1"/>
</dbReference>
<dbReference type="Proteomes" id="UP001501251">
    <property type="component" value="Unassembled WGS sequence"/>
</dbReference>
<keyword evidence="3" id="KW-1185">Reference proteome</keyword>
<organism evidence="2 3">
    <name type="scientific">Streptosporangium oxazolinicum</name>
    <dbReference type="NCBI Taxonomy" id="909287"/>
    <lineage>
        <taxon>Bacteria</taxon>
        <taxon>Bacillati</taxon>
        <taxon>Actinomycetota</taxon>
        <taxon>Actinomycetes</taxon>
        <taxon>Streptosporangiales</taxon>
        <taxon>Streptosporangiaceae</taxon>
        <taxon>Streptosporangium</taxon>
    </lineage>
</organism>
<dbReference type="PANTHER" id="PTHR41775:SF1">
    <property type="entry name" value="PEPTIDASE M6-LIKE DOMAIN-CONTAINING PROTEIN"/>
    <property type="match status" value="1"/>
</dbReference>
<feature type="domain" description="Peptidase M6-like" evidence="1">
    <location>
        <begin position="95"/>
        <end position="304"/>
    </location>
</feature>
<dbReference type="InterPro" id="IPR008757">
    <property type="entry name" value="Peptidase_M6-like_domain"/>
</dbReference>
<evidence type="ECO:0000313" key="2">
    <source>
        <dbReference type="EMBL" id="GAA4189240.1"/>
    </source>
</evidence>
<accession>A0ABP8AS75</accession>
<evidence type="ECO:0000259" key="1">
    <source>
        <dbReference type="Pfam" id="PF05547"/>
    </source>
</evidence>
<comment type="caution">
    <text evidence="2">The sequence shown here is derived from an EMBL/GenBank/DDBJ whole genome shotgun (WGS) entry which is preliminary data.</text>
</comment>
<dbReference type="EMBL" id="BAABAQ010000003">
    <property type="protein sequence ID" value="GAA4189240.1"/>
    <property type="molecule type" value="Genomic_DNA"/>
</dbReference>
<dbReference type="NCBIfam" id="TIGR03296">
    <property type="entry name" value="M6dom_TIGR03296"/>
    <property type="match status" value="1"/>
</dbReference>
<reference evidence="3" key="1">
    <citation type="journal article" date="2019" name="Int. J. Syst. Evol. Microbiol.">
        <title>The Global Catalogue of Microorganisms (GCM) 10K type strain sequencing project: providing services to taxonomists for standard genome sequencing and annotation.</title>
        <authorList>
            <consortium name="The Broad Institute Genomics Platform"/>
            <consortium name="The Broad Institute Genome Sequencing Center for Infectious Disease"/>
            <person name="Wu L."/>
            <person name="Ma J."/>
        </authorList>
    </citation>
    <scope>NUCLEOTIDE SEQUENCE [LARGE SCALE GENOMIC DNA]</scope>
    <source>
        <strain evidence="3">JCM 17388</strain>
    </source>
</reference>
<proteinExistence type="predicted"/>
<protein>
    <recommendedName>
        <fullName evidence="1">Peptidase M6-like domain-containing protein</fullName>
    </recommendedName>
</protein>
<gene>
    <name evidence="2" type="ORF">GCM10022252_25810</name>
</gene>
<sequence>MHFVPLAPDALDKLETRFHELKAARLLPEHLPFEDYYAVWRSERRGPRAAGLDDGTVIPRARDASLINRPPKKLRGVIRTLVLLVDFDDRPHDPAHDAEHFEQLLFGTQAGSMRDFYRKVSGFDDGSENGSGARGIDVRGEVFGWFRLPQTLAFYANDKSGMDERNFPRNAQGMARDAVLAALEAGVDFDPSYDVLDENRVTALFVVHAGPGAETFSDAAGLRFIWSLKWTVGEQPITVGPGLQVSTFLTVPEDCNVGVCAHEWGHLAARWADYYDTDRAQTGSTSHGLGNFCLMAAGSWGNNGVTPVFPTSMLRMFHDWVTPRLVTETTHGITLRPTAEGGDFVVVHNDRTMKDTQYVVVEYRRRRGQDEFLPDQGIAAYVVDEAVPNVDDERRLAIELMQADGLRQLARLGSLGNRGDAGDLYPSQGNARIGRDTSPALNLPGGGWTGVTIEVSGTPGDEEMTIDVVFGP</sequence>
<dbReference type="Pfam" id="PF05547">
    <property type="entry name" value="Peptidase_M6"/>
    <property type="match status" value="1"/>
</dbReference>